<evidence type="ECO:0000313" key="1">
    <source>
        <dbReference type="EMBL" id="BBL35754.1"/>
    </source>
</evidence>
<dbReference type="InterPro" id="IPR036388">
    <property type="entry name" value="WH-like_DNA-bd_sf"/>
</dbReference>
<dbReference type="PANTHER" id="PTHR38600">
    <property type="entry name" value="TRANSCRIPTIONAL REGULATORY PROTEIN"/>
    <property type="match status" value="1"/>
</dbReference>
<dbReference type="Gene3D" id="1.10.10.10">
    <property type="entry name" value="Winged helix-like DNA-binding domain superfamily/Winged helix DNA-binding domain"/>
    <property type="match status" value="1"/>
</dbReference>
<name>A0A4Y1YP32_9PROT</name>
<sequence>MKPALSLLGKRQQSLLTALLHHRKGLTIGELSDLLTISRNAVNQHLNHLSSNGFIQSSLQESTGGRPGKLYTLTTNGLELFQRRYSFLAKLLLSWINNTGEHELDACLTELGTNMANELEHRMTQHTSRNAKLQEAVTIMCELGYDSHLDQVTDDYSEIVANNCIFQELAQQHQEFCQLDLNFLAKLLKADIEHTECIVKEGKYCRFKITNIRSESE</sequence>
<reference evidence="1 2" key="1">
    <citation type="submission" date="2019-06" db="EMBL/GenBank/DDBJ databases">
        <title>Nitrosomonas stercoris KYUHI-S whole genome shotgun sequence.</title>
        <authorList>
            <person name="Nakagawa T."/>
            <person name="Tsuchiya Y."/>
            <person name="Takahashi R."/>
        </authorList>
    </citation>
    <scope>NUCLEOTIDE SEQUENCE [LARGE SCALE GENOMIC DNA]</scope>
    <source>
        <strain evidence="1 2">KYUHI-S</strain>
    </source>
</reference>
<dbReference type="KEGG" id="nst:Nstercoris_02030"/>
<dbReference type="Pfam" id="PF12840">
    <property type="entry name" value="HTH_20"/>
    <property type="match status" value="1"/>
</dbReference>
<organism evidence="1 2">
    <name type="scientific">Nitrosomonas stercoris</name>
    <dbReference type="NCBI Taxonomy" id="1444684"/>
    <lineage>
        <taxon>Bacteria</taxon>
        <taxon>Pseudomonadati</taxon>
        <taxon>Pseudomonadota</taxon>
        <taxon>Betaproteobacteria</taxon>
        <taxon>Nitrosomonadales</taxon>
        <taxon>Nitrosomonadaceae</taxon>
        <taxon>Nitrosomonas</taxon>
    </lineage>
</organism>
<evidence type="ECO:0000313" key="2">
    <source>
        <dbReference type="Proteomes" id="UP000316473"/>
    </source>
</evidence>
<dbReference type="Proteomes" id="UP000316473">
    <property type="component" value="Chromosome"/>
</dbReference>
<dbReference type="SUPFAM" id="SSF46785">
    <property type="entry name" value="Winged helix' DNA-binding domain"/>
    <property type="match status" value="1"/>
</dbReference>
<dbReference type="AlphaFoldDB" id="A0A4Y1YP32"/>
<dbReference type="Gene3D" id="3.30.1380.20">
    <property type="entry name" value="Trafficking protein particle complex subunit 3"/>
    <property type="match status" value="1"/>
</dbReference>
<dbReference type="PANTHER" id="PTHR38600:SF2">
    <property type="entry name" value="SLL0088 PROTEIN"/>
    <property type="match status" value="1"/>
</dbReference>
<protein>
    <submittedName>
        <fullName evidence="1">Uncharacterized protein</fullName>
    </submittedName>
</protein>
<dbReference type="EMBL" id="AP019755">
    <property type="protein sequence ID" value="BBL35754.1"/>
    <property type="molecule type" value="Genomic_DNA"/>
</dbReference>
<proteinExistence type="predicted"/>
<keyword evidence="2" id="KW-1185">Reference proteome</keyword>
<accession>A0A4Y1YP32</accession>
<gene>
    <name evidence="1" type="ORF">Nstercoris_02030</name>
</gene>
<dbReference type="InterPro" id="IPR036390">
    <property type="entry name" value="WH_DNA-bd_sf"/>
</dbReference>